<dbReference type="Pfam" id="PF12833">
    <property type="entry name" value="HTH_18"/>
    <property type="match status" value="1"/>
</dbReference>
<comment type="caution">
    <text evidence="5">The sequence shown here is derived from an EMBL/GenBank/DDBJ whole genome shotgun (WGS) entry which is preliminary data.</text>
</comment>
<dbReference type="EMBL" id="JAMZFW010000008">
    <property type="protein sequence ID" value="MCP1102224.1"/>
    <property type="molecule type" value="Genomic_DNA"/>
</dbReference>
<sequence length="83" mass="9666">MCTYFKNLTGKTINQFLTDYRMEKAMQLLKDKRNPITDISAKVGYSNSNYFSKSFKKYTGVTPSKYREELTNEKTAKQTDSDL</sequence>
<reference evidence="5 6" key="1">
    <citation type="journal article" date="2022" name="Genome Biol. Evol.">
        <title>Host diet, physiology and behaviors set the stage for Lachnospiraceae cladogenesis.</title>
        <authorList>
            <person name="Vera-Ponce De Leon A."/>
            <person name="Schneider M."/>
            <person name="Jahnes B.C."/>
            <person name="Sadowski V."/>
            <person name="Camuy-Velez L.A."/>
            <person name="Duan J."/>
            <person name="Sabree Z.L."/>
        </authorList>
    </citation>
    <scope>NUCLEOTIDE SEQUENCE [LARGE SCALE GENOMIC DNA]</scope>
    <source>
        <strain evidence="5 6">PAL113</strain>
    </source>
</reference>
<organism evidence="5 6">
    <name type="scientific">Aequitasia blattaphilus</name>
    <dbReference type="NCBI Taxonomy" id="2949332"/>
    <lineage>
        <taxon>Bacteria</taxon>
        <taxon>Bacillati</taxon>
        <taxon>Bacillota</taxon>
        <taxon>Clostridia</taxon>
        <taxon>Lachnospirales</taxon>
        <taxon>Lachnospiraceae</taxon>
        <taxon>Aequitasia</taxon>
    </lineage>
</organism>
<dbReference type="SMART" id="SM00342">
    <property type="entry name" value="HTH_ARAC"/>
    <property type="match status" value="1"/>
</dbReference>
<dbReference type="RefSeq" id="WP_262066007.1">
    <property type="nucleotide sequence ID" value="NZ_JBNJSB010000003.1"/>
</dbReference>
<dbReference type="PANTHER" id="PTHR43280:SF2">
    <property type="entry name" value="HTH-TYPE TRANSCRIPTIONAL REGULATOR EXSA"/>
    <property type="match status" value="1"/>
</dbReference>
<dbReference type="SUPFAM" id="SSF46689">
    <property type="entry name" value="Homeodomain-like"/>
    <property type="match status" value="1"/>
</dbReference>
<keyword evidence="3" id="KW-0804">Transcription</keyword>
<dbReference type="Proteomes" id="UP001523566">
    <property type="component" value="Unassembled WGS sequence"/>
</dbReference>
<name>A0ABT1E8S1_9FIRM</name>
<evidence type="ECO:0000256" key="2">
    <source>
        <dbReference type="ARBA" id="ARBA00023125"/>
    </source>
</evidence>
<evidence type="ECO:0000256" key="1">
    <source>
        <dbReference type="ARBA" id="ARBA00023015"/>
    </source>
</evidence>
<proteinExistence type="predicted"/>
<keyword evidence="2" id="KW-0238">DNA-binding</keyword>
<keyword evidence="6" id="KW-1185">Reference proteome</keyword>
<keyword evidence="1" id="KW-0805">Transcription regulation</keyword>
<gene>
    <name evidence="5" type="ORF">NK125_07335</name>
</gene>
<dbReference type="PRINTS" id="PR00032">
    <property type="entry name" value="HTHARAC"/>
</dbReference>
<feature type="domain" description="HTH araC/xylS-type" evidence="4">
    <location>
        <begin position="1"/>
        <end position="69"/>
    </location>
</feature>
<protein>
    <submittedName>
        <fullName evidence="5">Helix-turn-helix transcriptional regulator</fullName>
    </submittedName>
</protein>
<dbReference type="InterPro" id="IPR018062">
    <property type="entry name" value="HTH_AraC-typ_CS"/>
</dbReference>
<dbReference type="InterPro" id="IPR009057">
    <property type="entry name" value="Homeodomain-like_sf"/>
</dbReference>
<dbReference type="PANTHER" id="PTHR43280">
    <property type="entry name" value="ARAC-FAMILY TRANSCRIPTIONAL REGULATOR"/>
    <property type="match status" value="1"/>
</dbReference>
<evidence type="ECO:0000313" key="6">
    <source>
        <dbReference type="Proteomes" id="UP001523566"/>
    </source>
</evidence>
<evidence type="ECO:0000256" key="3">
    <source>
        <dbReference type="ARBA" id="ARBA00023163"/>
    </source>
</evidence>
<dbReference type="Gene3D" id="1.10.10.60">
    <property type="entry name" value="Homeodomain-like"/>
    <property type="match status" value="1"/>
</dbReference>
<dbReference type="InterPro" id="IPR020449">
    <property type="entry name" value="Tscrpt_reg_AraC-type_HTH"/>
</dbReference>
<dbReference type="PROSITE" id="PS00041">
    <property type="entry name" value="HTH_ARAC_FAMILY_1"/>
    <property type="match status" value="1"/>
</dbReference>
<evidence type="ECO:0000259" key="4">
    <source>
        <dbReference type="PROSITE" id="PS01124"/>
    </source>
</evidence>
<dbReference type="InterPro" id="IPR018060">
    <property type="entry name" value="HTH_AraC"/>
</dbReference>
<accession>A0ABT1E8S1</accession>
<dbReference type="PROSITE" id="PS01124">
    <property type="entry name" value="HTH_ARAC_FAMILY_2"/>
    <property type="match status" value="1"/>
</dbReference>
<evidence type="ECO:0000313" key="5">
    <source>
        <dbReference type="EMBL" id="MCP1102224.1"/>
    </source>
</evidence>